<gene>
    <name evidence="1" type="ORF">CLIB1444_05S08790</name>
</gene>
<evidence type="ECO:0000313" key="1">
    <source>
        <dbReference type="EMBL" id="CAH6721334.1"/>
    </source>
</evidence>
<protein>
    <submittedName>
        <fullName evidence="1">Proline-specific permease</fullName>
    </submittedName>
</protein>
<organism evidence="1 2">
    <name type="scientific">[Candida] jaroonii</name>
    <dbReference type="NCBI Taxonomy" id="467808"/>
    <lineage>
        <taxon>Eukaryota</taxon>
        <taxon>Fungi</taxon>
        <taxon>Dikarya</taxon>
        <taxon>Ascomycota</taxon>
        <taxon>Saccharomycotina</taxon>
        <taxon>Pichiomycetes</taxon>
        <taxon>Debaryomycetaceae</taxon>
        <taxon>Yamadazyma</taxon>
    </lineage>
</organism>
<reference evidence="1" key="1">
    <citation type="submission" date="2022-06" db="EMBL/GenBank/DDBJ databases">
        <authorList>
            <person name="Legras J.-L."/>
            <person name="Devillers H."/>
            <person name="Grondin C."/>
        </authorList>
    </citation>
    <scope>NUCLEOTIDE SEQUENCE</scope>
    <source>
        <strain evidence="1">CLIB 1444</strain>
    </source>
</reference>
<proteinExistence type="predicted"/>
<accession>A0ACA9YA84</accession>
<dbReference type="Proteomes" id="UP001152531">
    <property type="component" value="Unassembled WGS sequence"/>
</dbReference>
<evidence type="ECO:0000313" key="2">
    <source>
        <dbReference type="Proteomes" id="UP001152531"/>
    </source>
</evidence>
<comment type="caution">
    <text evidence="1">The sequence shown here is derived from an EMBL/GenBank/DDBJ whole genome shotgun (WGS) entry which is preliminary data.</text>
</comment>
<name>A0ACA9YA84_9ASCO</name>
<dbReference type="EMBL" id="CALSDN010000005">
    <property type="protein sequence ID" value="CAH6721334.1"/>
    <property type="molecule type" value="Genomic_DNA"/>
</dbReference>
<keyword evidence="2" id="KW-1185">Reference proteome</keyword>
<sequence>MSKETKVDVVTSNVEHYSNDLESNNVTGHIQNDGLKRGLLPRHIILISIGGVIGTGLFVGSGSALATGGPAAFFTAYLIISLVVYLVMVMLTEMATFLPLKGKSIATMGSRYVDESLAFAMGWNYWYAYNILVPTEITAAAIVVEYWTSSVPVAAWITIFLFVVIALNCMPVRIYGETEFWFASIKVIAIVGLIILGIVIFFGGAPNQHGVQGFHYWKTPGAFAQHLATGNTAKFLDVWTSLVKSAFAFVLGSELVVIGSGEAKQARRSLPTAAKTFVYRVLTFYICGSLVIGIMVPYNNPNLLTGTGNAASSPFVIGIKLVGIPVLDHIINAVILTSAWSSGNSYLYASTRALLSLADDGHAPKFFKKTTNWGVPLTIIPCGLFSLLAYLNVSSNAADAFTWFSNICTISGFFSWITISICYLRFRKAVQVQGIYDTLPYKAPFQPYGAYFILIFVSILTLTNGYAVFFDFNGSDFVAAYITLPLFFILYFGHKIYNRVVHGYTRWYIPAEEVDLVTGLDEIEAEEAAHPYNPPKDFKGKVWQLVAG</sequence>